<evidence type="ECO:0000313" key="3">
    <source>
        <dbReference type="EMBL" id="KAK4203453.1"/>
    </source>
</evidence>
<name>A0AAN7AXN8_9PEZI</name>
<feature type="compositionally biased region" description="Acidic residues" evidence="1">
    <location>
        <begin position="83"/>
        <end position="93"/>
    </location>
</feature>
<dbReference type="Pfam" id="PF00856">
    <property type="entry name" value="SET"/>
    <property type="match status" value="1"/>
</dbReference>
<dbReference type="EMBL" id="MU863889">
    <property type="protein sequence ID" value="KAK4203453.1"/>
    <property type="molecule type" value="Genomic_DNA"/>
</dbReference>
<dbReference type="PROSITE" id="PS50280">
    <property type="entry name" value="SET"/>
    <property type="match status" value="1"/>
</dbReference>
<proteinExistence type="predicted"/>
<feature type="compositionally biased region" description="Basic and acidic residues" evidence="1">
    <location>
        <begin position="70"/>
        <end position="79"/>
    </location>
</feature>
<keyword evidence="4" id="KW-1185">Reference proteome</keyword>
<dbReference type="Gene3D" id="2.170.270.10">
    <property type="entry name" value="SET domain"/>
    <property type="match status" value="1"/>
</dbReference>
<dbReference type="InterPro" id="IPR001214">
    <property type="entry name" value="SET_dom"/>
</dbReference>
<evidence type="ECO:0000256" key="1">
    <source>
        <dbReference type="SAM" id="MobiDB-lite"/>
    </source>
</evidence>
<feature type="domain" description="SET" evidence="2">
    <location>
        <begin position="254"/>
        <end position="384"/>
    </location>
</feature>
<reference evidence="3" key="2">
    <citation type="submission" date="2023-05" db="EMBL/GenBank/DDBJ databases">
        <authorList>
            <consortium name="Lawrence Berkeley National Laboratory"/>
            <person name="Steindorff A."/>
            <person name="Hensen N."/>
            <person name="Bonometti L."/>
            <person name="Westerberg I."/>
            <person name="Brannstrom I.O."/>
            <person name="Guillou S."/>
            <person name="Cros-Aarteil S."/>
            <person name="Calhoun S."/>
            <person name="Haridas S."/>
            <person name="Kuo A."/>
            <person name="Mondo S."/>
            <person name="Pangilinan J."/>
            <person name="Riley R."/>
            <person name="Labutti K."/>
            <person name="Andreopoulos B."/>
            <person name="Lipzen A."/>
            <person name="Chen C."/>
            <person name="Yanf M."/>
            <person name="Daum C."/>
            <person name="Ng V."/>
            <person name="Clum A."/>
            <person name="Ohm R."/>
            <person name="Martin F."/>
            <person name="Silar P."/>
            <person name="Natvig D."/>
            <person name="Lalanne C."/>
            <person name="Gautier V."/>
            <person name="Ament-Velasquez S.L."/>
            <person name="Kruys A."/>
            <person name="Hutchinson M.I."/>
            <person name="Powell A.J."/>
            <person name="Barry K."/>
            <person name="Miller A.N."/>
            <person name="Grigoriev I.V."/>
            <person name="Debuchy R."/>
            <person name="Gladieux P."/>
            <person name="Thoren M.H."/>
            <person name="Johannesson H."/>
        </authorList>
    </citation>
    <scope>NUCLEOTIDE SEQUENCE</scope>
    <source>
        <strain evidence="3">CBS 315.58</strain>
    </source>
</reference>
<protein>
    <recommendedName>
        <fullName evidence="2">SET domain-containing protein</fullName>
    </recommendedName>
</protein>
<sequence>MSGRRPVPKATKSNGKKAKKSIAGKRRRDSDTDSEDRDTKRPRVDEDVDFIPIGAERGEATSNLSAIETRAGRLAREQQESGMDSDNDMESDNDPQSGMDSDNDMESDNDPQSGMDLDNDMESDNDPQSPDAEPPEIGAGRPLVHPDWTKYPRKYMVDTGVNGEPQVPIDDEVYEIRDYLVRYKDFGLRAPSLHKQLWNANEFELPDDIQNLLMVKGSDPACLECNKWFTPDEDDCKRVCYPIWRHYMSEWARENVSIHKTPGGHQGYGAYLLPGAAKVKKGDYMGIYYGVVVRPDVNNGEHIPGSNYVFTMDGRTTDGRNGDEVVEPAFHIDSGMYGNWTRFSNSHCEPNTEVTDEQIGGIRVLAYRALKEIKENDEILINYGTAYFTERNPPMLCSCSYYPFPHKVLGHERKRQLPYPAARKSRPPIKSSPKKSPGRKRLAAKGYYIPTKNASRSFSRAYGYVGNVRGAIDGQEVVEVVDNSSPRSSSSINAVDDSDEEMEDAEPDEFE</sequence>
<dbReference type="Proteomes" id="UP001303160">
    <property type="component" value="Unassembled WGS sequence"/>
</dbReference>
<gene>
    <name evidence="3" type="ORF">QBC40DRAFT_274794</name>
</gene>
<dbReference type="SUPFAM" id="SSF82199">
    <property type="entry name" value="SET domain"/>
    <property type="match status" value="1"/>
</dbReference>
<feature type="compositionally biased region" description="Acidic residues" evidence="1">
    <location>
        <begin position="496"/>
        <end position="511"/>
    </location>
</feature>
<dbReference type="AlphaFoldDB" id="A0AAN7AXN8"/>
<dbReference type="SMART" id="SM00317">
    <property type="entry name" value="SET"/>
    <property type="match status" value="1"/>
</dbReference>
<organism evidence="3 4">
    <name type="scientific">Triangularia verruculosa</name>
    <dbReference type="NCBI Taxonomy" id="2587418"/>
    <lineage>
        <taxon>Eukaryota</taxon>
        <taxon>Fungi</taxon>
        <taxon>Dikarya</taxon>
        <taxon>Ascomycota</taxon>
        <taxon>Pezizomycotina</taxon>
        <taxon>Sordariomycetes</taxon>
        <taxon>Sordariomycetidae</taxon>
        <taxon>Sordariales</taxon>
        <taxon>Podosporaceae</taxon>
        <taxon>Triangularia</taxon>
    </lineage>
</organism>
<evidence type="ECO:0000313" key="4">
    <source>
        <dbReference type="Proteomes" id="UP001303160"/>
    </source>
</evidence>
<reference evidence="3" key="1">
    <citation type="journal article" date="2023" name="Mol. Phylogenet. Evol.">
        <title>Genome-scale phylogeny and comparative genomics of the fungal order Sordariales.</title>
        <authorList>
            <person name="Hensen N."/>
            <person name="Bonometti L."/>
            <person name="Westerberg I."/>
            <person name="Brannstrom I.O."/>
            <person name="Guillou S."/>
            <person name="Cros-Aarteil S."/>
            <person name="Calhoun S."/>
            <person name="Haridas S."/>
            <person name="Kuo A."/>
            <person name="Mondo S."/>
            <person name="Pangilinan J."/>
            <person name="Riley R."/>
            <person name="LaButti K."/>
            <person name="Andreopoulos B."/>
            <person name="Lipzen A."/>
            <person name="Chen C."/>
            <person name="Yan M."/>
            <person name="Daum C."/>
            <person name="Ng V."/>
            <person name="Clum A."/>
            <person name="Steindorff A."/>
            <person name="Ohm R.A."/>
            <person name="Martin F."/>
            <person name="Silar P."/>
            <person name="Natvig D.O."/>
            <person name="Lalanne C."/>
            <person name="Gautier V."/>
            <person name="Ament-Velasquez S.L."/>
            <person name="Kruys A."/>
            <person name="Hutchinson M.I."/>
            <person name="Powell A.J."/>
            <person name="Barry K."/>
            <person name="Miller A.N."/>
            <person name="Grigoriev I.V."/>
            <person name="Debuchy R."/>
            <person name="Gladieux P."/>
            <person name="Hiltunen Thoren M."/>
            <person name="Johannesson H."/>
        </authorList>
    </citation>
    <scope>NUCLEOTIDE SEQUENCE</scope>
    <source>
        <strain evidence="3">CBS 315.58</strain>
    </source>
</reference>
<feature type="compositionally biased region" description="Basic residues" evidence="1">
    <location>
        <begin position="423"/>
        <end position="442"/>
    </location>
</feature>
<accession>A0AAN7AXN8</accession>
<evidence type="ECO:0000259" key="2">
    <source>
        <dbReference type="PROSITE" id="PS50280"/>
    </source>
</evidence>
<comment type="caution">
    <text evidence="3">The sequence shown here is derived from an EMBL/GenBank/DDBJ whole genome shotgun (WGS) entry which is preliminary data.</text>
</comment>
<feature type="region of interest" description="Disordered" evidence="1">
    <location>
        <begin position="417"/>
        <end position="442"/>
    </location>
</feature>
<dbReference type="InterPro" id="IPR046341">
    <property type="entry name" value="SET_dom_sf"/>
</dbReference>
<feature type="region of interest" description="Disordered" evidence="1">
    <location>
        <begin position="1"/>
        <end position="145"/>
    </location>
</feature>
<feature type="compositionally biased region" description="Basic residues" evidence="1">
    <location>
        <begin position="14"/>
        <end position="27"/>
    </location>
</feature>
<feature type="region of interest" description="Disordered" evidence="1">
    <location>
        <begin position="479"/>
        <end position="511"/>
    </location>
</feature>